<evidence type="ECO:0000313" key="2">
    <source>
        <dbReference type="EMBL" id="KAJ1101491.1"/>
    </source>
</evidence>
<keyword evidence="1" id="KW-0472">Membrane</keyword>
<keyword evidence="1" id="KW-0812">Transmembrane</keyword>
<organism evidence="2 3">
    <name type="scientific">Pleurodeles waltl</name>
    <name type="common">Iberian ribbed newt</name>
    <dbReference type="NCBI Taxonomy" id="8319"/>
    <lineage>
        <taxon>Eukaryota</taxon>
        <taxon>Metazoa</taxon>
        <taxon>Chordata</taxon>
        <taxon>Craniata</taxon>
        <taxon>Vertebrata</taxon>
        <taxon>Euteleostomi</taxon>
        <taxon>Amphibia</taxon>
        <taxon>Batrachia</taxon>
        <taxon>Caudata</taxon>
        <taxon>Salamandroidea</taxon>
        <taxon>Salamandridae</taxon>
        <taxon>Pleurodelinae</taxon>
        <taxon>Pleurodeles</taxon>
    </lineage>
</organism>
<dbReference type="AlphaFoldDB" id="A0AAV7MCL3"/>
<keyword evidence="1" id="KW-1133">Transmembrane helix</keyword>
<sequence length="128" mass="12435">MPFSTESDASWKLPRLLELTTSLERLNTGDGSHDCGGATGSGYRGPLEVLVAVSVAAVLAAGSVAAVLVAGYVAAVLVVCSLEAVLVEGPVEAVLAVGLDGSGADGGLCGSGAGGGAGGSLLRHTGWR</sequence>
<protein>
    <submittedName>
        <fullName evidence="2">Uncharacterized protein</fullName>
    </submittedName>
</protein>
<name>A0AAV7MCL3_PLEWA</name>
<feature type="transmembrane region" description="Helical" evidence="1">
    <location>
        <begin position="49"/>
        <end position="79"/>
    </location>
</feature>
<gene>
    <name evidence="2" type="ORF">NDU88_006558</name>
</gene>
<dbReference type="Proteomes" id="UP001066276">
    <property type="component" value="Chromosome 10"/>
</dbReference>
<keyword evidence="3" id="KW-1185">Reference proteome</keyword>
<evidence type="ECO:0000256" key="1">
    <source>
        <dbReference type="SAM" id="Phobius"/>
    </source>
</evidence>
<evidence type="ECO:0000313" key="3">
    <source>
        <dbReference type="Proteomes" id="UP001066276"/>
    </source>
</evidence>
<comment type="caution">
    <text evidence="2">The sequence shown here is derived from an EMBL/GenBank/DDBJ whole genome shotgun (WGS) entry which is preliminary data.</text>
</comment>
<proteinExistence type="predicted"/>
<accession>A0AAV7MCL3</accession>
<dbReference type="EMBL" id="JANPWB010000014">
    <property type="protein sequence ID" value="KAJ1101491.1"/>
    <property type="molecule type" value="Genomic_DNA"/>
</dbReference>
<reference evidence="2" key="1">
    <citation type="journal article" date="2022" name="bioRxiv">
        <title>Sequencing and chromosome-scale assembly of the giantPleurodeles waltlgenome.</title>
        <authorList>
            <person name="Brown T."/>
            <person name="Elewa A."/>
            <person name="Iarovenko S."/>
            <person name="Subramanian E."/>
            <person name="Araus A.J."/>
            <person name="Petzold A."/>
            <person name="Susuki M."/>
            <person name="Suzuki K.-i.T."/>
            <person name="Hayashi T."/>
            <person name="Toyoda A."/>
            <person name="Oliveira C."/>
            <person name="Osipova E."/>
            <person name="Leigh N.D."/>
            <person name="Simon A."/>
            <person name="Yun M.H."/>
        </authorList>
    </citation>
    <scope>NUCLEOTIDE SEQUENCE</scope>
    <source>
        <strain evidence="2">20211129_DDA</strain>
        <tissue evidence="2">Liver</tissue>
    </source>
</reference>